<feature type="compositionally biased region" description="Basic and acidic residues" evidence="1">
    <location>
        <begin position="96"/>
        <end position="114"/>
    </location>
</feature>
<evidence type="ECO:0000313" key="2">
    <source>
        <dbReference type="EMBL" id="KAK3592332.1"/>
    </source>
</evidence>
<evidence type="ECO:0000256" key="1">
    <source>
        <dbReference type="SAM" id="MobiDB-lite"/>
    </source>
</evidence>
<gene>
    <name evidence="2" type="ORF">CHS0354_022577</name>
</gene>
<reference evidence="2" key="1">
    <citation type="journal article" date="2021" name="Genome Biol. Evol.">
        <title>A High-Quality Reference Genome for a Parasitic Bivalve with Doubly Uniparental Inheritance (Bivalvia: Unionida).</title>
        <authorList>
            <person name="Smith C.H."/>
        </authorList>
    </citation>
    <scope>NUCLEOTIDE SEQUENCE</scope>
    <source>
        <strain evidence="2">CHS0354</strain>
    </source>
</reference>
<feature type="region of interest" description="Disordered" evidence="1">
    <location>
        <begin position="84"/>
        <end position="162"/>
    </location>
</feature>
<dbReference type="Proteomes" id="UP001195483">
    <property type="component" value="Unassembled WGS sequence"/>
</dbReference>
<reference evidence="2" key="3">
    <citation type="submission" date="2023-05" db="EMBL/GenBank/DDBJ databases">
        <authorList>
            <person name="Smith C.H."/>
        </authorList>
    </citation>
    <scope>NUCLEOTIDE SEQUENCE</scope>
    <source>
        <strain evidence="2">CHS0354</strain>
        <tissue evidence="2">Mantle</tissue>
    </source>
</reference>
<feature type="region of interest" description="Disordered" evidence="1">
    <location>
        <begin position="1"/>
        <end position="26"/>
    </location>
</feature>
<feature type="compositionally biased region" description="Acidic residues" evidence="1">
    <location>
        <begin position="84"/>
        <end position="95"/>
    </location>
</feature>
<reference evidence="2" key="2">
    <citation type="journal article" date="2021" name="Genome Biol. Evol.">
        <title>Developing a high-quality reference genome for a parasitic bivalve with doubly uniparental inheritance (Bivalvia: Unionida).</title>
        <authorList>
            <person name="Smith C.H."/>
        </authorList>
    </citation>
    <scope>NUCLEOTIDE SEQUENCE</scope>
    <source>
        <strain evidence="2">CHS0354</strain>
        <tissue evidence="2">Mantle</tissue>
    </source>
</reference>
<accession>A0AAE0SI30</accession>
<sequence length="229" mass="25958">MAETAKQLSGNANLPESDLDYLSRPENYTGSNLQTMQLFFLSQKEDTSKIQEKKKKIKDAKYYFFHRYKHILKEIIFIDDLIEPEEESDEDDGEEKVEREEKEKETMESREDGTKITTPKQVLKNIPEEEEYQETADKKAGEDTKGTESSVASPDRVYSPEKGQTIAGVSLELESDMSVKSGGGTKQTMAIMKAKISSVAKDIQRKQVLARKISPFLKLFSASSALRLQ</sequence>
<organism evidence="2 3">
    <name type="scientific">Potamilus streckersoni</name>
    <dbReference type="NCBI Taxonomy" id="2493646"/>
    <lineage>
        <taxon>Eukaryota</taxon>
        <taxon>Metazoa</taxon>
        <taxon>Spiralia</taxon>
        <taxon>Lophotrochozoa</taxon>
        <taxon>Mollusca</taxon>
        <taxon>Bivalvia</taxon>
        <taxon>Autobranchia</taxon>
        <taxon>Heteroconchia</taxon>
        <taxon>Palaeoheterodonta</taxon>
        <taxon>Unionida</taxon>
        <taxon>Unionoidea</taxon>
        <taxon>Unionidae</taxon>
        <taxon>Ambleminae</taxon>
        <taxon>Lampsilini</taxon>
        <taxon>Potamilus</taxon>
    </lineage>
</organism>
<protein>
    <submittedName>
        <fullName evidence="2">Uncharacterized protein</fullName>
    </submittedName>
</protein>
<evidence type="ECO:0000313" key="3">
    <source>
        <dbReference type="Proteomes" id="UP001195483"/>
    </source>
</evidence>
<proteinExistence type="predicted"/>
<feature type="compositionally biased region" description="Polar residues" evidence="1">
    <location>
        <begin position="1"/>
        <end position="14"/>
    </location>
</feature>
<keyword evidence="3" id="KW-1185">Reference proteome</keyword>
<feature type="compositionally biased region" description="Basic and acidic residues" evidence="1">
    <location>
        <begin position="135"/>
        <end position="146"/>
    </location>
</feature>
<dbReference type="AlphaFoldDB" id="A0AAE0SI30"/>
<dbReference type="EMBL" id="JAEAOA010001368">
    <property type="protein sequence ID" value="KAK3592332.1"/>
    <property type="molecule type" value="Genomic_DNA"/>
</dbReference>
<name>A0AAE0SI30_9BIVA</name>
<comment type="caution">
    <text evidence="2">The sequence shown here is derived from an EMBL/GenBank/DDBJ whole genome shotgun (WGS) entry which is preliminary data.</text>
</comment>